<dbReference type="Pfam" id="PF13639">
    <property type="entry name" value="zf-RING_2"/>
    <property type="match status" value="1"/>
</dbReference>
<feature type="compositionally biased region" description="Pro residues" evidence="2">
    <location>
        <begin position="88"/>
        <end position="98"/>
    </location>
</feature>
<dbReference type="PANTHER" id="PTHR22765:SF272">
    <property type="entry name" value="E3 UBIQUITIN-PROTEIN LIGASE PRAJA-2"/>
    <property type="match status" value="1"/>
</dbReference>
<dbReference type="GO" id="GO:0008270">
    <property type="term" value="F:zinc ion binding"/>
    <property type="evidence" value="ECO:0007669"/>
    <property type="project" value="UniProtKB-KW"/>
</dbReference>
<evidence type="ECO:0000259" key="3">
    <source>
        <dbReference type="PROSITE" id="PS50089"/>
    </source>
</evidence>
<organism evidence="4">
    <name type="scientific">Anthurium amnicola</name>
    <dbReference type="NCBI Taxonomy" id="1678845"/>
    <lineage>
        <taxon>Eukaryota</taxon>
        <taxon>Viridiplantae</taxon>
        <taxon>Streptophyta</taxon>
        <taxon>Embryophyta</taxon>
        <taxon>Tracheophyta</taxon>
        <taxon>Spermatophyta</taxon>
        <taxon>Magnoliopsida</taxon>
        <taxon>Liliopsida</taxon>
        <taxon>Araceae</taxon>
        <taxon>Pothoideae</taxon>
        <taxon>Potheae</taxon>
        <taxon>Anthurium</taxon>
    </lineage>
</organism>
<dbReference type="PROSITE" id="PS50089">
    <property type="entry name" value="ZF_RING_2"/>
    <property type="match status" value="1"/>
</dbReference>
<dbReference type="SUPFAM" id="SSF57850">
    <property type="entry name" value="RING/U-box"/>
    <property type="match status" value="1"/>
</dbReference>
<gene>
    <name evidence="4" type="primary">RING1_5</name>
    <name evidence="4" type="ORF">g.47691</name>
</gene>
<protein>
    <submittedName>
        <fullName evidence="4">E3 ubiquitin-protein ligase RING1</fullName>
    </submittedName>
</protein>
<keyword evidence="1" id="KW-0862">Zinc</keyword>
<feature type="domain" description="RING-type" evidence="3">
    <location>
        <begin position="138"/>
        <end position="180"/>
    </location>
</feature>
<dbReference type="InterPro" id="IPR001841">
    <property type="entry name" value="Znf_RING"/>
</dbReference>
<evidence type="ECO:0000256" key="2">
    <source>
        <dbReference type="SAM" id="MobiDB-lite"/>
    </source>
</evidence>
<dbReference type="SMART" id="SM00184">
    <property type="entry name" value="RING"/>
    <property type="match status" value="1"/>
</dbReference>
<feature type="region of interest" description="Disordered" evidence="2">
    <location>
        <begin position="1"/>
        <end position="53"/>
    </location>
</feature>
<dbReference type="InterPro" id="IPR013083">
    <property type="entry name" value="Znf_RING/FYVE/PHD"/>
</dbReference>
<accession>A0A1D1Z6M7</accession>
<sequence>MMLPGVELARKRRIHHHGGGRESLFSPRGHAPASPLPRAERRGAAPASSMAEPALVARRRLEEKLRGFGFGSAAPHHLPTFSWRNPPAGEPGGPPRRAPPATSGANYATRTAEKPPVAASARMPALERVDSASAPDECAVCLEGFRGEGRQVLDLPCSHRYHRDCVLPWLAAHPHCPCCRSPVPS</sequence>
<dbReference type="EMBL" id="GDJX01005356">
    <property type="protein sequence ID" value="JAT62580.1"/>
    <property type="molecule type" value="Transcribed_RNA"/>
</dbReference>
<feature type="region of interest" description="Disordered" evidence="2">
    <location>
        <begin position="79"/>
        <end position="119"/>
    </location>
</feature>
<proteinExistence type="predicted"/>
<dbReference type="GO" id="GO:0006511">
    <property type="term" value="P:ubiquitin-dependent protein catabolic process"/>
    <property type="evidence" value="ECO:0007669"/>
    <property type="project" value="TreeGrafter"/>
</dbReference>
<name>A0A1D1Z6M7_9ARAE</name>
<keyword evidence="1" id="KW-0863">Zinc-finger</keyword>
<evidence type="ECO:0000256" key="1">
    <source>
        <dbReference type="PROSITE-ProRule" id="PRU00175"/>
    </source>
</evidence>
<dbReference type="InterPro" id="IPR051826">
    <property type="entry name" value="E3_ubiquitin-ligase_domain"/>
</dbReference>
<keyword evidence="1" id="KW-0479">Metal-binding</keyword>
<dbReference type="CDD" id="cd16454">
    <property type="entry name" value="RING-H2_PA-TM-RING"/>
    <property type="match status" value="1"/>
</dbReference>
<evidence type="ECO:0000313" key="4">
    <source>
        <dbReference type="EMBL" id="JAT62580.1"/>
    </source>
</evidence>
<dbReference type="Gene3D" id="3.30.40.10">
    <property type="entry name" value="Zinc/RING finger domain, C3HC4 (zinc finger)"/>
    <property type="match status" value="1"/>
</dbReference>
<reference evidence="4" key="1">
    <citation type="submission" date="2015-07" db="EMBL/GenBank/DDBJ databases">
        <title>Transcriptome Assembly of Anthurium amnicola.</title>
        <authorList>
            <person name="Suzuki J."/>
        </authorList>
    </citation>
    <scope>NUCLEOTIDE SEQUENCE</scope>
</reference>
<dbReference type="GO" id="GO:0061630">
    <property type="term" value="F:ubiquitin protein ligase activity"/>
    <property type="evidence" value="ECO:0007669"/>
    <property type="project" value="TreeGrafter"/>
</dbReference>
<dbReference type="AlphaFoldDB" id="A0A1D1Z6M7"/>
<dbReference type="PANTHER" id="PTHR22765">
    <property type="entry name" value="RING FINGER AND PROTEASE ASSOCIATED DOMAIN-CONTAINING"/>
    <property type="match status" value="1"/>
</dbReference>